<evidence type="ECO:0000313" key="10">
    <source>
        <dbReference type="Proteomes" id="UP001596356"/>
    </source>
</evidence>
<accession>A0ABW2AX26</accession>
<dbReference type="InterPro" id="IPR050638">
    <property type="entry name" value="AA-Vitamin_Transporters"/>
</dbReference>
<dbReference type="EMBL" id="JBHSWJ010000002">
    <property type="protein sequence ID" value="MFC6715614.1"/>
    <property type="molecule type" value="Genomic_DNA"/>
</dbReference>
<evidence type="ECO:0000256" key="4">
    <source>
        <dbReference type="ARBA" id="ARBA00022989"/>
    </source>
</evidence>
<name>A0ABW2AX26_9MICO</name>
<feature type="transmembrane region" description="Helical" evidence="7">
    <location>
        <begin position="88"/>
        <end position="108"/>
    </location>
</feature>
<organism evidence="9 10">
    <name type="scientific">Branchiibius cervicis</name>
    <dbReference type="NCBI Taxonomy" id="908252"/>
    <lineage>
        <taxon>Bacteria</taxon>
        <taxon>Bacillati</taxon>
        <taxon>Actinomycetota</taxon>
        <taxon>Actinomycetes</taxon>
        <taxon>Micrococcales</taxon>
        <taxon>Dermacoccaceae</taxon>
        <taxon>Branchiibius</taxon>
    </lineage>
</organism>
<sequence>MSRRDTAIACLVAALWGANFVAIHESLQQFPPFFLIALRFALLAVPALLFVKRPAAPIRWLLLYGVGFGILQFVFLYAGMAAGMPSGLASLVLQASAPFTVLLAAVFLREKPGRVRLTGIGLAVLGFSVIAVTRGLQAQLVPVLLVLAGGLGWAIGNIGNRQARTTEPFALMMWMCVIPPIPMLALSLLVEGPHRIATSLATSLSSQAIPAWLGLGYTVLLGTVAGSSLWSVLMARNPSSSVAPFSMLVPVAGFLSAGFVLGERPAAGDLAGGALVILGVLAPNLVAIARRRSGARRQSRLLRQNPAGISGEAAMSGRDQIRRPHPGLEYQHPDESLTM</sequence>
<feature type="transmembrane region" description="Helical" evidence="7">
    <location>
        <begin position="115"/>
        <end position="133"/>
    </location>
</feature>
<feature type="transmembrane region" description="Helical" evidence="7">
    <location>
        <begin position="267"/>
        <end position="289"/>
    </location>
</feature>
<proteinExistence type="inferred from homology"/>
<keyword evidence="5 7" id="KW-0472">Membrane</keyword>
<feature type="transmembrane region" description="Helical" evidence="7">
    <location>
        <begin position="32"/>
        <end position="51"/>
    </location>
</feature>
<evidence type="ECO:0000259" key="8">
    <source>
        <dbReference type="Pfam" id="PF00892"/>
    </source>
</evidence>
<dbReference type="Pfam" id="PF00892">
    <property type="entry name" value="EamA"/>
    <property type="match status" value="2"/>
</dbReference>
<dbReference type="SUPFAM" id="SSF103481">
    <property type="entry name" value="Multidrug resistance efflux transporter EmrE"/>
    <property type="match status" value="2"/>
</dbReference>
<dbReference type="RefSeq" id="WP_377824853.1">
    <property type="nucleotide sequence ID" value="NZ_JBHSWJ010000002.1"/>
</dbReference>
<feature type="transmembrane region" description="Helical" evidence="7">
    <location>
        <begin position="242"/>
        <end position="261"/>
    </location>
</feature>
<feature type="transmembrane region" description="Helical" evidence="7">
    <location>
        <begin position="139"/>
        <end position="159"/>
    </location>
</feature>
<gene>
    <name evidence="9" type="ORF">ACFQBT_18025</name>
</gene>
<evidence type="ECO:0000256" key="5">
    <source>
        <dbReference type="ARBA" id="ARBA00023136"/>
    </source>
</evidence>
<feature type="domain" description="EamA" evidence="8">
    <location>
        <begin position="8"/>
        <end position="130"/>
    </location>
</feature>
<feature type="transmembrane region" description="Helical" evidence="7">
    <location>
        <begin position="60"/>
        <end position="82"/>
    </location>
</feature>
<keyword evidence="3 7" id="KW-0812">Transmembrane</keyword>
<evidence type="ECO:0000256" key="3">
    <source>
        <dbReference type="ARBA" id="ARBA00022692"/>
    </source>
</evidence>
<feature type="transmembrane region" description="Helical" evidence="7">
    <location>
        <begin position="209"/>
        <end position="230"/>
    </location>
</feature>
<comment type="subcellular location">
    <subcellularLocation>
        <location evidence="1">Membrane</location>
        <topology evidence="1">Multi-pass membrane protein</topology>
    </subcellularLocation>
</comment>
<feature type="transmembrane region" description="Helical" evidence="7">
    <location>
        <begin position="171"/>
        <end position="189"/>
    </location>
</feature>
<dbReference type="Proteomes" id="UP001596356">
    <property type="component" value="Unassembled WGS sequence"/>
</dbReference>
<dbReference type="PANTHER" id="PTHR32322">
    <property type="entry name" value="INNER MEMBRANE TRANSPORTER"/>
    <property type="match status" value="1"/>
</dbReference>
<evidence type="ECO:0000313" key="9">
    <source>
        <dbReference type="EMBL" id="MFC6715614.1"/>
    </source>
</evidence>
<evidence type="ECO:0000256" key="6">
    <source>
        <dbReference type="SAM" id="MobiDB-lite"/>
    </source>
</evidence>
<evidence type="ECO:0000256" key="1">
    <source>
        <dbReference type="ARBA" id="ARBA00004141"/>
    </source>
</evidence>
<comment type="similarity">
    <text evidence="2">Belongs to the EamA transporter family.</text>
</comment>
<feature type="domain" description="EamA" evidence="8">
    <location>
        <begin position="143"/>
        <end position="281"/>
    </location>
</feature>
<dbReference type="Gene3D" id="1.10.3730.20">
    <property type="match status" value="1"/>
</dbReference>
<protein>
    <submittedName>
        <fullName evidence="9">EamA family transporter</fullName>
    </submittedName>
</protein>
<dbReference type="PANTHER" id="PTHR32322:SF9">
    <property type="entry name" value="AMINO-ACID METABOLITE EFFLUX PUMP-RELATED"/>
    <property type="match status" value="1"/>
</dbReference>
<keyword evidence="4 7" id="KW-1133">Transmembrane helix</keyword>
<keyword evidence="10" id="KW-1185">Reference proteome</keyword>
<evidence type="ECO:0000256" key="2">
    <source>
        <dbReference type="ARBA" id="ARBA00007362"/>
    </source>
</evidence>
<dbReference type="InterPro" id="IPR037185">
    <property type="entry name" value="EmrE-like"/>
</dbReference>
<evidence type="ECO:0000256" key="7">
    <source>
        <dbReference type="SAM" id="Phobius"/>
    </source>
</evidence>
<feature type="region of interest" description="Disordered" evidence="6">
    <location>
        <begin position="310"/>
        <end position="339"/>
    </location>
</feature>
<reference evidence="10" key="1">
    <citation type="journal article" date="2019" name="Int. J. Syst. Evol. Microbiol.">
        <title>The Global Catalogue of Microorganisms (GCM) 10K type strain sequencing project: providing services to taxonomists for standard genome sequencing and annotation.</title>
        <authorList>
            <consortium name="The Broad Institute Genomics Platform"/>
            <consortium name="The Broad Institute Genome Sequencing Center for Infectious Disease"/>
            <person name="Wu L."/>
            <person name="Ma J."/>
        </authorList>
    </citation>
    <scope>NUCLEOTIDE SEQUENCE [LARGE SCALE GENOMIC DNA]</scope>
    <source>
        <strain evidence="10">NBRC 106593</strain>
    </source>
</reference>
<comment type="caution">
    <text evidence="9">The sequence shown here is derived from an EMBL/GenBank/DDBJ whole genome shotgun (WGS) entry which is preliminary data.</text>
</comment>
<dbReference type="InterPro" id="IPR000620">
    <property type="entry name" value="EamA_dom"/>
</dbReference>